<keyword evidence="1" id="KW-0540">Nuclease</keyword>
<dbReference type="Gene3D" id="3.30.420.10">
    <property type="entry name" value="Ribonuclease H-like superfamily/Ribonuclease H"/>
    <property type="match status" value="2"/>
</dbReference>
<dbReference type="Proteomes" id="UP001318860">
    <property type="component" value="Unassembled WGS sequence"/>
</dbReference>
<keyword evidence="2" id="KW-0378">Hydrolase</keyword>
<dbReference type="InterPro" id="IPR051132">
    <property type="entry name" value="3-5_Exonuclease_domain"/>
</dbReference>
<evidence type="ECO:0000256" key="2">
    <source>
        <dbReference type="ARBA" id="ARBA00022801"/>
    </source>
</evidence>
<dbReference type="InterPro" id="IPR036397">
    <property type="entry name" value="RNaseH_sf"/>
</dbReference>
<dbReference type="Pfam" id="PF01612">
    <property type="entry name" value="DNA_pol_A_exo1"/>
    <property type="match status" value="1"/>
</dbReference>
<protein>
    <recommendedName>
        <fullName evidence="3">3'-5' exonuclease domain-containing protein</fullName>
    </recommendedName>
</protein>
<evidence type="ECO:0000313" key="5">
    <source>
        <dbReference type="Proteomes" id="UP001318860"/>
    </source>
</evidence>
<keyword evidence="5" id="KW-1185">Reference proteome</keyword>
<dbReference type="InterPro" id="IPR012337">
    <property type="entry name" value="RNaseH-like_sf"/>
</dbReference>
<sequence length="181" mass="21329">MKIRIKDHKLPFNSHKLYSVLVDDDDEIETLVTHDASMVKSWIGNVEYSHQCRLHRLIVGLDVEWRPNFTDSSNKRDLRSWAAVELERKELRKFGLKALVKEVIGAEMEKPNDITLSRWDNLELSRRQVGYACLDAYFSFEIGRVLSSCICISLHYNWEFRDFVVCIHKYVRCEFDGNMLL</sequence>
<accession>A0ABR0WN82</accession>
<dbReference type="PANTHER" id="PTHR13620:SF99">
    <property type="entry name" value="WERNER SYNDROME-LIKE EXONUCLEASE"/>
    <property type="match status" value="1"/>
</dbReference>
<comment type="caution">
    <text evidence="4">The sequence shown here is derived from an EMBL/GenBank/DDBJ whole genome shotgun (WGS) entry which is preliminary data.</text>
</comment>
<gene>
    <name evidence="4" type="ORF">DH2020_016518</name>
</gene>
<reference evidence="4 5" key="1">
    <citation type="journal article" date="2021" name="Comput. Struct. Biotechnol. J.">
        <title>De novo genome assembly of the potent medicinal plant Rehmannia glutinosa using nanopore technology.</title>
        <authorList>
            <person name="Ma L."/>
            <person name="Dong C."/>
            <person name="Song C."/>
            <person name="Wang X."/>
            <person name="Zheng X."/>
            <person name="Niu Y."/>
            <person name="Chen S."/>
            <person name="Feng W."/>
        </authorList>
    </citation>
    <scope>NUCLEOTIDE SEQUENCE [LARGE SCALE GENOMIC DNA]</scope>
    <source>
        <strain evidence="4">DH-2019</strain>
    </source>
</reference>
<name>A0ABR0WN82_REHGL</name>
<organism evidence="4 5">
    <name type="scientific">Rehmannia glutinosa</name>
    <name type="common">Chinese foxglove</name>
    <dbReference type="NCBI Taxonomy" id="99300"/>
    <lineage>
        <taxon>Eukaryota</taxon>
        <taxon>Viridiplantae</taxon>
        <taxon>Streptophyta</taxon>
        <taxon>Embryophyta</taxon>
        <taxon>Tracheophyta</taxon>
        <taxon>Spermatophyta</taxon>
        <taxon>Magnoliopsida</taxon>
        <taxon>eudicotyledons</taxon>
        <taxon>Gunneridae</taxon>
        <taxon>Pentapetalae</taxon>
        <taxon>asterids</taxon>
        <taxon>lamiids</taxon>
        <taxon>Lamiales</taxon>
        <taxon>Orobanchaceae</taxon>
        <taxon>Rehmannieae</taxon>
        <taxon>Rehmannia</taxon>
    </lineage>
</organism>
<dbReference type="PANTHER" id="PTHR13620">
    <property type="entry name" value="3-5 EXONUCLEASE"/>
    <property type="match status" value="1"/>
</dbReference>
<feature type="domain" description="3'-5' exonuclease" evidence="3">
    <location>
        <begin position="92"/>
        <end position="144"/>
    </location>
</feature>
<evidence type="ECO:0000313" key="4">
    <source>
        <dbReference type="EMBL" id="KAK6148993.1"/>
    </source>
</evidence>
<dbReference type="EMBL" id="JABTTQ020000009">
    <property type="protein sequence ID" value="KAK6148993.1"/>
    <property type="molecule type" value="Genomic_DNA"/>
</dbReference>
<evidence type="ECO:0000259" key="3">
    <source>
        <dbReference type="Pfam" id="PF01612"/>
    </source>
</evidence>
<dbReference type="SUPFAM" id="SSF53098">
    <property type="entry name" value="Ribonuclease H-like"/>
    <property type="match status" value="1"/>
</dbReference>
<proteinExistence type="predicted"/>
<evidence type="ECO:0000256" key="1">
    <source>
        <dbReference type="ARBA" id="ARBA00022722"/>
    </source>
</evidence>
<dbReference type="InterPro" id="IPR002562">
    <property type="entry name" value="3'-5'_exonuclease_dom"/>
</dbReference>